<dbReference type="Proteomes" id="UP000092207">
    <property type="component" value="Unassembled WGS sequence"/>
</dbReference>
<dbReference type="InterPro" id="IPR038232">
    <property type="entry name" value="PknH-like_Extracell_sf"/>
</dbReference>
<dbReference type="PROSITE" id="PS51257">
    <property type="entry name" value="PROKAR_LIPOPROTEIN"/>
    <property type="match status" value="1"/>
</dbReference>
<organism evidence="3 4">
    <name type="scientific">Mycobacterium scrofulaceum</name>
    <dbReference type="NCBI Taxonomy" id="1783"/>
    <lineage>
        <taxon>Bacteria</taxon>
        <taxon>Bacillati</taxon>
        <taxon>Actinomycetota</taxon>
        <taxon>Actinomycetes</taxon>
        <taxon>Mycobacteriales</taxon>
        <taxon>Mycobacteriaceae</taxon>
        <taxon>Mycobacterium</taxon>
    </lineage>
</organism>
<accession>A0A1A2UAE3</accession>
<protein>
    <recommendedName>
        <fullName evidence="2">PknH-like extracellular domain-containing protein</fullName>
    </recommendedName>
</protein>
<dbReference type="AlphaFoldDB" id="A0A1A2UAE3"/>
<dbReference type="InterPro" id="IPR026954">
    <property type="entry name" value="PknH-like_Extracell"/>
</dbReference>
<keyword evidence="1" id="KW-0732">Signal</keyword>
<name>A0A1A2UAE3_MYCSC</name>
<evidence type="ECO:0000313" key="3">
    <source>
        <dbReference type="EMBL" id="OBH85629.1"/>
    </source>
</evidence>
<evidence type="ECO:0000313" key="4">
    <source>
        <dbReference type="Proteomes" id="UP000092207"/>
    </source>
</evidence>
<dbReference type="Pfam" id="PF14032">
    <property type="entry name" value="PknH_C"/>
    <property type="match status" value="1"/>
</dbReference>
<comment type="caution">
    <text evidence="3">The sequence shown here is derived from an EMBL/GenBank/DDBJ whole genome shotgun (WGS) entry which is preliminary data.</text>
</comment>
<proteinExistence type="predicted"/>
<feature type="chain" id="PRO_5038882452" description="PknH-like extracellular domain-containing protein" evidence="1">
    <location>
        <begin position="20"/>
        <end position="237"/>
    </location>
</feature>
<evidence type="ECO:0000259" key="2">
    <source>
        <dbReference type="Pfam" id="PF14032"/>
    </source>
</evidence>
<sequence length="237" mass="25317">MVRSQFAIVLQSAVCALTAGCTTLVGGNAAPADTRGPLSQAPVAVTALDALLLDDRRINDILGAGMRIRYRTQDMWDSSQTFSEKSCLAMAGPAQQAVYVDTGWTAVRGERLDDSYDDPNVRNDSVNQAVIAYPTARQANAFYDASVRRWSACANRRFVDHPPGQPEIAWAVADSHKVSGTLSTSEEQQGSEDGWRCQRALTARNNVVIDVAACGSFLPGAAAVDVAQQIAAAVVTR</sequence>
<feature type="domain" description="PknH-like extracellular" evidence="2">
    <location>
        <begin position="43"/>
        <end position="232"/>
    </location>
</feature>
<dbReference type="EMBL" id="LZJY01000437">
    <property type="protein sequence ID" value="OBH85629.1"/>
    <property type="molecule type" value="Genomic_DNA"/>
</dbReference>
<dbReference type="RefSeq" id="WP_067311067.1">
    <property type="nucleotide sequence ID" value="NZ_LZJY01000437.1"/>
</dbReference>
<gene>
    <name evidence="3" type="ORF">A5679_03140</name>
</gene>
<dbReference type="Gene3D" id="3.40.1000.70">
    <property type="entry name" value="PknH-like extracellular domain"/>
    <property type="match status" value="1"/>
</dbReference>
<evidence type="ECO:0000256" key="1">
    <source>
        <dbReference type="SAM" id="SignalP"/>
    </source>
</evidence>
<reference evidence="3 4" key="1">
    <citation type="submission" date="2016-06" db="EMBL/GenBank/DDBJ databases">
        <authorList>
            <person name="Kjaerup R.B."/>
            <person name="Dalgaard T.S."/>
            <person name="Juul-Madsen H.R."/>
        </authorList>
    </citation>
    <scope>NUCLEOTIDE SEQUENCE [LARGE SCALE GENOMIC DNA]</scope>
    <source>
        <strain evidence="3 4">E2838</strain>
    </source>
</reference>
<feature type="signal peptide" evidence="1">
    <location>
        <begin position="1"/>
        <end position="19"/>
    </location>
</feature>